<reference evidence="1 2" key="2">
    <citation type="submission" date="2017-12" db="EMBL/GenBank/DDBJ databases">
        <title>Revising the taxonomy of the Acinetobacter lwoffii group: the description of Acinetobacter pseudolwoffii sp. nov. and emended description of Acinetobacter lwoffii.</title>
        <authorList>
            <person name="Nemec A."/>
        </authorList>
    </citation>
    <scope>NUCLEOTIDE SEQUENCE [LARGE SCALE GENOMIC DNA]</scope>
    <source>
        <strain evidence="1 2">ANC 5347</strain>
    </source>
</reference>
<name>A0A2H9UQ46_9GAMM</name>
<dbReference type="Proteomes" id="UP000242351">
    <property type="component" value="Unassembled WGS sequence"/>
</dbReference>
<reference evidence="1 2" key="1">
    <citation type="submission" date="2017-11" db="EMBL/GenBank/DDBJ databases">
        <authorList>
            <person name="Han C.G."/>
        </authorList>
    </citation>
    <scope>NUCLEOTIDE SEQUENCE [LARGE SCALE GENOMIC DNA]</scope>
    <source>
        <strain evidence="1 2">ANC 5347</strain>
    </source>
</reference>
<comment type="caution">
    <text evidence="1">The sequence shown here is derived from an EMBL/GenBank/DDBJ whole genome shotgun (WGS) entry which is preliminary data.</text>
</comment>
<sequence length="249" mass="29242">MPRVFMILAAVTLAIFIGLFYQNSVQQKHQAELLEYETVLEEKTQSIVRQAQDWSKPIQLELEDDRLDGDYAIMAEFMLGQLRDSAEERNQYLRDLKAANWQNFLDIDRLAKDQAQDYKETEAMLKQVHQIVNSYQQQIQQRDAELINKAQQLDIKNRYRQQLTANLQADQQQSNAHAIFVIEKQSLAKADALFAVLKKHKWQKKNKTFMFYEDKAVKEFNALYKKILNLNKQMQQIATANQKAVENKL</sequence>
<organism evidence="1 2">
    <name type="scientific">Acinetobacter pseudolwoffii</name>
    <dbReference type="NCBI Taxonomy" id="2053287"/>
    <lineage>
        <taxon>Bacteria</taxon>
        <taxon>Pseudomonadati</taxon>
        <taxon>Pseudomonadota</taxon>
        <taxon>Gammaproteobacteria</taxon>
        <taxon>Moraxellales</taxon>
        <taxon>Moraxellaceae</taxon>
        <taxon>Acinetobacter</taxon>
    </lineage>
</organism>
<protein>
    <submittedName>
        <fullName evidence="1">Uncharacterized protein</fullName>
    </submittedName>
</protein>
<dbReference type="RefSeq" id="WP_100356946.1">
    <property type="nucleotide sequence ID" value="NZ_PGOZ01000001.1"/>
</dbReference>
<dbReference type="EMBL" id="PGOZ01000001">
    <property type="protein sequence ID" value="PJI33794.1"/>
    <property type="molecule type" value="Genomic_DNA"/>
</dbReference>
<accession>A0A2H9UQ46</accession>
<gene>
    <name evidence="1" type="ORF">CU320_00170</name>
</gene>
<proteinExistence type="predicted"/>
<evidence type="ECO:0000313" key="2">
    <source>
        <dbReference type="Proteomes" id="UP000242351"/>
    </source>
</evidence>
<evidence type="ECO:0000313" key="1">
    <source>
        <dbReference type="EMBL" id="PJI33794.1"/>
    </source>
</evidence>
<dbReference type="AlphaFoldDB" id="A0A2H9UQ46"/>